<evidence type="ECO:0000313" key="2">
    <source>
        <dbReference type="EMBL" id="KAF5941833.1"/>
    </source>
</evidence>
<comment type="caution">
    <text evidence="2">The sequence shown here is derived from an EMBL/GenBank/DDBJ whole genome shotgun (WGS) entry which is preliminary data.</text>
</comment>
<reference evidence="2 3" key="2">
    <citation type="submission" date="2020-07" db="EMBL/GenBank/DDBJ databases">
        <title>Genome assembly of wild tea tree DASZ reveals pedigree and selection history of tea varieties.</title>
        <authorList>
            <person name="Zhang W."/>
        </authorList>
    </citation>
    <scope>NUCLEOTIDE SEQUENCE [LARGE SCALE GENOMIC DNA]</scope>
    <source>
        <strain evidence="3">cv. G240</strain>
        <tissue evidence="2">Leaf</tissue>
    </source>
</reference>
<reference evidence="3" key="1">
    <citation type="journal article" date="2020" name="Nat. Commun.">
        <title>Genome assembly of wild tea tree DASZ reveals pedigree and selection history of tea varieties.</title>
        <authorList>
            <person name="Zhang W."/>
            <person name="Zhang Y."/>
            <person name="Qiu H."/>
            <person name="Guo Y."/>
            <person name="Wan H."/>
            <person name="Zhang X."/>
            <person name="Scossa F."/>
            <person name="Alseekh S."/>
            <person name="Zhang Q."/>
            <person name="Wang P."/>
            <person name="Xu L."/>
            <person name="Schmidt M.H."/>
            <person name="Jia X."/>
            <person name="Li D."/>
            <person name="Zhu A."/>
            <person name="Guo F."/>
            <person name="Chen W."/>
            <person name="Ni D."/>
            <person name="Usadel B."/>
            <person name="Fernie A.R."/>
            <person name="Wen W."/>
        </authorList>
    </citation>
    <scope>NUCLEOTIDE SEQUENCE [LARGE SCALE GENOMIC DNA]</scope>
    <source>
        <strain evidence="3">cv. G240</strain>
    </source>
</reference>
<dbReference type="AlphaFoldDB" id="A0A7J7GLX3"/>
<feature type="compositionally biased region" description="Polar residues" evidence="1">
    <location>
        <begin position="45"/>
        <end position="55"/>
    </location>
</feature>
<dbReference type="EMBL" id="JACBKZ010000009">
    <property type="protein sequence ID" value="KAF5941833.1"/>
    <property type="molecule type" value="Genomic_DNA"/>
</dbReference>
<evidence type="ECO:0000313" key="3">
    <source>
        <dbReference type="Proteomes" id="UP000593564"/>
    </source>
</evidence>
<organism evidence="2 3">
    <name type="scientific">Camellia sinensis</name>
    <name type="common">Tea plant</name>
    <name type="synonym">Thea sinensis</name>
    <dbReference type="NCBI Taxonomy" id="4442"/>
    <lineage>
        <taxon>Eukaryota</taxon>
        <taxon>Viridiplantae</taxon>
        <taxon>Streptophyta</taxon>
        <taxon>Embryophyta</taxon>
        <taxon>Tracheophyta</taxon>
        <taxon>Spermatophyta</taxon>
        <taxon>Magnoliopsida</taxon>
        <taxon>eudicotyledons</taxon>
        <taxon>Gunneridae</taxon>
        <taxon>Pentapetalae</taxon>
        <taxon>asterids</taxon>
        <taxon>Ericales</taxon>
        <taxon>Theaceae</taxon>
        <taxon>Camellia</taxon>
    </lineage>
</organism>
<name>A0A7J7GLX3_CAMSI</name>
<accession>A0A7J7GLX3</accession>
<proteinExistence type="predicted"/>
<sequence>MIKDCGEVFQPSQSCNASALRLIIEAMRQRCSSYLPEWTRPGKENPNSQQTSSQFDFHALQHREKKQK</sequence>
<dbReference type="Proteomes" id="UP000593564">
    <property type="component" value="Unassembled WGS sequence"/>
</dbReference>
<protein>
    <submittedName>
        <fullName evidence="2">Uncharacterized protein</fullName>
    </submittedName>
</protein>
<feature type="region of interest" description="Disordered" evidence="1">
    <location>
        <begin position="37"/>
        <end position="68"/>
    </location>
</feature>
<evidence type="ECO:0000256" key="1">
    <source>
        <dbReference type="SAM" id="MobiDB-lite"/>
    </source>
</evidence>
<gene>
    <name evidence="2" type="ORF">HYC85_019475</name>
</gene>
<keyword evidence="3" id="KW-1185">Reference proteome</keyword>